<feature type="transmembrane region" description="Helical" evidence="7">
    <location>
        <begin position="104"/>
        <end position="125"/>
    </location>
</feature>
<evidence type="ECO:0000256" key="5">
    <source>
        <dbReference type="ARBA" id="ARBA00022989"/>
    </source>
</evidence>
<proteinExistence type="inferred from homology"/>
<evidence type="ECO:0000313" key="10">
    <source>
        <dbReference type="Proteomes" id="UP000186868"/>
    </source>
</evidence>
<dbReference type="InterPro" id="IPR017475">
    <property type="entry name" value="EPS_sugar_tfrase"/>
</dbReference>
<keyword evidence="3 9" id="KW-0808">Transferase</keyword>
<dbReference type="AlphaFoldDB" id="A0A1U7HPL8"/>
<feature type="transmembrane region" description="Helical" evidence="7">
    <location>
        <begin position="31"/>
        <end position="49"/>
    </location>
</feature>
<evidence type="ECO:0000256" key="7">
    <source>
        <dbReference type="SAM" id="Phobius"/>
    </source>
</evidence>
<reference evidence="9 10" key="1">
    <citation type="submission" date="2016-11" db="EMBL/GenBank/DDBJ databases">
        <title>Draft Genome Sequences of Nine Cyanobacterial Strains from Diverse Habitats.</title>
        <authorList>
            <person name="Zhu T."/>
            <person name="Hou S."/>
            <person name="Lu X."/>
            <person name="Hess W.R."/>
        </authorList>
    </citation>
    <scope>NUCLEOTIDE SEQUENCE [LARGE SCALE GENOMIC DNA]</scope>
    <source>
        <strain evidence="9 10">NIES-593</strain>
    </source>
</reference>
<dbReference type="GO" id="GO:0016020">
    <property type="term" value="C:membrane"/>
    <property type="evidence" value="ECO:0007669"/>
    <property type="project" value="UniProtKB-SubCell"/>
</dbReference>
<organism evidence="9 10">
    <name type="scientific">Hydrococcus rivularis NIES-593</name>
    <dbReference type="NCBI Taxonomy" id="1921803"/>
    <lineage>
        <taxon>Bacteria</taxon>
        <taxon>Bacillati</taxon>
        <taxon>Cyanobacteriota</taxon>
        <taxon>Cyanophyceae</taxon>
        <taxon>Pleurocapsales</taxon>
        <taxon>Hydrococcaceae</taxon>
        <taxon>Hydrococcus</taxon>
    </lineage>
</organism>
<keyword evidence="5 7" id="KW-1133">Transmembrane helix</keyword>
<sequence length="480" mass="54902">MAKLPGETRKSQFDIRAPHQFRVFHLASWQWYQVLALLLSDVLALAGAWQVARYLNHFYSPLPPQLVWWVWLGMPSLFWIFAAITLIFFAYGRLYGTSNQSHNYVRTAQLVSIVYLLSLVICYFYDPKLDPPRSLFFTAWIGSVFMVMGFRLFITLIFGQFVQKQPQVSVFLIASAGRLKKLAQILKHRSRYKVVGAALASTANTTATLQAILRSGAAEVLAADIPQTELASTLYWNLRRAGIALRLLPSSREILYRRGVPEIFAGLPTLRVETPLLVGWDYRLKRWLDIIGAFFGVIFLSPLLIAVAIAIKLSSPGPVFFCQERIGLYGKVFQMWKFRTMVVNAAELQASLEAQNQIQDKVMFKLRNDPRITPIGHFLRRTSIDELPQLFNVLLGQMSLVGPRPLPVRDVERFEQWHHIRHRVLPGVTGLWQISGRSDIEDFNDAARLDLYYIDNWSLNLDLDILVETIRVVLFGRGAY</sequence>
<dbReference type="EMBL" id="MRCB01000003">
    <property type="protein sequence ID" value="OKH25532.1"/>
    <property type="molecule type" value="Genomic_DNA"/>
</dbReference>
<gene>
    <name evidence="9" type="ORF">NIES593_04095</name>
</gene>
<dbReference type="OrthoDB" id="9808602at2"/>
<protein>
    <submittedName>
        <fullName evidence="9">Glucosyltransferase</fullName>
    </submittedName>
</protein>
<feature type="transmembrane region" description="Helical" evidence="7">
    <location>
        <begin position="290"/>
        <end position="311"/>
    </location>
</feature>
<dbReference type="STRING" id="1921803.NIES593_04095"/>
<keyword evidence="10" id="KW-1185">Reference proteome</keyword>
<evidence type="ECO:0000256" key="6">
    <source>
        <dbReference type="ARBA" id="ARBA00023136"/>
    </source>
</evidence>
<comment type="subcellular location">
    <subcellularLocation>
        <location evidence="1">Membrane</location>
        <topology evidence="1">Multi-pass membrane protein</topology>
    </subcellularLocation>
</comment>
<dbReference type="PANTHER" id="PTHR30576:SF23">
    <property type="entry name" value="GLUCOSYLTRANSFERASE"/>
    <property type="match status" value="1"/>
</dbReference>
<dbReference type="GO" id="GO:0016780">
    <property type="term" value="F:phosphotransferase activity, for other substituted phosphate groups"/>
    <property type="evidence" value="ECO:0007669"/>
    <property type="project" value="TreeGrafter"/>
</dbReference>
<feature type="transmembrane region" description="Helical" evidence="7">
    <location>
        <begin position="69"/>
        <end position="92"/>
    </location>
</feature>
<dbReference type="Pfam" id="PF02397">
    <property type="entry name" value="Bac_transf"/>
    <property type="match status" value="1"/>
</dbReference>
<evidence type="ECO:0000256" key="1">
    <source>
        <dbReference type="ARBA" id="ARBA00004141"/>
    </source>
</evidence>
<feature type="domain" description="Bacterial sugar transferase" evidence="8">
    <location>
        <begin position="285"/>
        <end position="474"/>
    </location>
</feature>
<comment type="similarity">
    <text evidence="2">Belongs to the bacterial sugar transferase family.</text>
</comment>
<evidence type="ECO:0000313" key="9">
    <source>
        <dbReference type="EMBL" id="OKH25532.1"/>
    </source>
</evidence>
<dbReference type="NCBIfam" id="TIGR03025">
    <property type="entry name" value="EPS_sugtrans"/>
    <property type="match status" value="1"/>
</dbReference>
<evidence type="ECO:0000259" key="8">
    <source>
        <dbReference type="Pfam" id="PF02397"/>
    </source>
</evidence>
<evidence type="ECO:0000256" key="3">
    <source>
        <dbReference type="ARBA" id="ARBA00022679"/>
    </source>
</evidence>
<dbReference type="InterPro" id="IPR003362">
    <property type="entry name" value="Bact_transf"/>
</dbReference>
<dbReference type="RefSeq" id="WP_073598377.1">
    <property type="nucleotide sequence ID" value="NZ_MRCB01000003.1"/>
</dbReference>
<keyword evidence="6 7" id="KW-0472">Membrane</keyword>
<evidence type="ECO:0000256" key="4">
    <source>
        <dbReference type="ARBA" id="ARBA00022692"/>
    </source>
</evidence>
<name>A0A1U7HPL8_9CYAN</name>
<dbReference type="Proteomes" id="UP000186868">
    <property type="component" value="Unassembled WGS sequence"/>
</dbReference>
<keyword evidence="4 7" id="KW-0812">Transmembrane</keyword>
<comment type="caution">
    <text evidence="9">The sequence shown here is derived from an EMBL/GenBank/DDBJ whole genome shotgun (WGS) entry which is preliminary data.</text>
</comment>
<evidence type="ECO:0000256" key="2">
    <source>
        <dbReference type="ARBA" id="ARBA00006464"/>
    </source>
</evidence>
<dbReference type="PANTHER" id="PTHR30576">
    <property type="entry name" value="COLANIC BIOSYNTHESIS UDP-GLUCOSE LIPID CARRIER TRANSFERASE"/>
    <property type="match status" value="1"/>
</dbReference>
<accession>A0A1U7HPL8</accession>
<feature type="transmembrane region" description="Helical" evidence="7">
    <location>
        <begin position="137"/>
        <end position="158"/>
    </location>
</feature>